<dbReference type="Proteomes" id="UP000003919">
    <property type="component" value="Chromosome"/>
</dbReference>
<comment type="caution">
    <text evidence="3">The sequence shown here is derived from an EMBL/GenBank/DDBJ whole genome shotgun (WGS) entry which is preliminary data.</text>
</comment>
<dbReference type="GO" id="GO:0016209">
    <property type="term" value="F:antioxidant activity"/>
    <property type="evidence" value="ECO:0007669"/>
    <property type="project" value="InterPro"/>
</dbReference>
<dbReference type="STRING" id="388413.ALPR1_15699"/>
<dbReference type="EMBL" id="AAXU02000001">
    <property type="protein sequence ID" value="EAZ80087.1"/>
    <property type="molecule type" value="Genomic_DNA"/>
</dbReference>
<dbReference type="InterPro" id="IPR000866">
    <property type="entry name" value="AhpC/TSA"/>
</dbReference>
<reference evidence="3 4" key="1">
    <citation type="journal article" date="2011" name="J. Bacteriol.">
        <title>Complete genome sequence of Algoriphagus sp. PR1, bacterial prey of a colony-forming choanoflagellate.</title>
        <authorList>
            <person name="Alegado R.A."/>
            <person name="Ferriera S."/>
            <person name="Nusbaum C."/>
            <person name="Young S.K."/>
            <person name="Zeng Q."/>
            <person name="Imamovic A."/>
            <person name="Fairclough S.R."/>
            <person name="King N."/>
        </authorList>
    </citation>
    <scope>NUCLEOTIDE SEQUENCE [LARGE SCALE GENOMIC DNA]</scope>
    <source>
        <strain evidence="3 4">PR1</strain>
    </source>
</reference>
<dbReference type="OrthoDB" id="9809746at2"/>
<accession>A3I0U1</accession>
<dbReference type="HOGENOM" id="CLU_076204_2_1_10"/>
<dbReference type="InterPro" id="IPR036249">
    <property type="entry name" value="Thioredoxin-like_sf"/>
</dbReference>
<organism evidence="3 4">
    <name type="scientific">Algoriphagus machipongonensis</name>
    <dbReference type="NCBI Taxonomy" id="388413"/>
    <lineage>
        <taxon>Bacteria</taxon>
        <taxon>Pseudomonadati</taxon>
        <taxon>Bacteroidota</taxon>
        <taxon>Cytophagia</taxon>
        <taxon>Cytophagales</taxon>
        <taxon>Cyclobacteriaceae</taxon>
        <taxon>Algoriphagus</taxon>
    </lineage>
</organism>
<dbReference type="Pfam" id="PF00578">
    <property type="entry name" value="AhpC-TSA"/>
    <property type="match status" value="1"/>
</dbReference>
<gene>
    <name evidence="3" type="ORF">ALPR1_15699</name>
</gene>
<evidence type="ECO:0000313" key="4">
    <source>
        <dbReference type="Proteomes" id="UP000003919"/>
    </source>
</evidence>
<evidence type="ECO:0000256" key="1">
    <source>
        <dbReference type="SAM" id="SignalP"/>
    </source>
</evidence>
<dbReference type="SUPFAM" id="SSF52833">
    <property type="entry name" value="Thioredoxin-like"/>
    <property type="match status" value="1"/>
</dbReference>
<feature type="signal peptide" evidence="1">
    <location>
        <begin position="1"/>
        <end position="20"/>
    </location>
</feature>
<protein>
    <submittedName>
        <fullName evidence="3">Antioxidant, AhpC/TSA family</fullName>
    </submittedName>
</protein>
<dbReference type="Gene3D" id="3.40.30.10">
    <property type="entry name" value="Glutaredoxin"/>
    <property type="match status" value="1"/>
</dbReference>
<dbReference type="PANTHER" id="PTHR43640">
    <property type="entry name" value="OS07G0260300 PROTEIN"/>
    <property type="match status" value="1"/>
</dbReference>
<dbReference type="InterPro" id="IPR013766">
    <property type="entry name" value="Thioredoxin_domain"/>
</dbReference>
<dbReference type="AlphaFoldDB" id="A3I0U1"/>
<feature type="chain" id="PRO_5002653583" evidence="1">
    <location>
        <begin position="21"/>
        <end position="192"/>
    </location>
</feature>
<keyword evidence="1" id="KW-0732">Signal</keyword>
<feature type="domain" description="Thioredoxin" evidence="2">
    <location>
        <begin position="21"/>
        <end position="169"/>
    </location>
</feature>
<sequence>MKKHLLFFYLIFSLGLSSHAQNIGDMSLNDAVTDKNTSISSSLKEKALVLVFHSMNCPFAKLYEERIIDIRTRFQNQGISFALVNSESVGKEQNPELLRSHIDETGLNMPYLMDEDHEWVKQFEITKLPEVIVLVPGEDGIKIAYRGAIDNNAQAESAVTEKFLERALNQILKGEQPGPSQVRAVGCNVRSF</sequence>
<dbReference type="RefSeq" id="WP_008201914.1">
    <property type="nucleotide sequence ID" value="NZ_CM001023.1"/>
</dbReference>
<dbReference type="EMBL" id="CM001023">
    <property type="protein sequence ID" value="EAZ80087.1"/>
    <property type="molecule type" value="Genomic_DNA"/>
</dbReference>
<dbReference type="eggNOG" id="COG0526">
    <property type="taxonomic scope" value="Bacteria"/>
</dbReference>
<name>A3I0U1_9BACT</name>
<dbReference type="PANTHER" id="PTHR43640:SF1">
    <property type="entry name" value="THIOREDOXIN-DEPENDENT PEROXIREDOXIN"/>
    <property type="match status" value="1"/>
</dbReference>
<proteinExistence type="predicted"/>
<dbReference type="InterPro" id="IPR047262">
    <property type="entry name" value="PRX-like1"/>
</dbReference>
<evidence type="ECO:0000313" key="3">
    <source>
        <dbReference type="EMBL" id="EAZ80087.1"/>
    </source>
</evidence>
<dbReference type="PROSITE" id="PS51352">
    <property type="entry name" value="THIOREDOXIN_2"/>
    <property type="match status" value="1"/>
</dbReference>
<dbReference type="GO" id="GO:0016491">
    <property type="term" value="F:oxidoreductase activity"/>
    <property type="evidence" value="ECO:0007669"/>
    <property type="project" value="InterPro"/>
</dbReference>
<keyword evidence="4" id="KW-1185">Reference proteome</keyword>
<evidence type="ECO:0000259" key="2">
    <source>
        <dbReference type="PROSITE" id="PS51352"/>
    </source>
</evidence>